<dbReference type="InterPro" id="IPR021601">
    <property type="entry name" value="Phosphatidylino_kinase_fungi"/>
</dbReference>
<dbReference type="InterPro" id="IPR057754">
    <property type="entry name" value="PI4-kinase_beta/PIK1_cat"/>
</dbReference>
<feature type="domain" description="PI3K/PI4K catalytic" evidence="9">
    <location>
        <begin position="728"/>
        <end position="1007"/>
    </location>
</feature>
<dbReference type="GO" id="GO:0046854">
    <property type="term" value="P:phosphatidylinositol phosphate biosynthetic process"/>
    <property type="evidence" value="ECO:0007669"/>
    <property type="project" value="InterPro"/>
</dbReference>
<dbReference type="Proteomes" id="UP000190831">
    <property type="component" value="Chromosome G"/>
</dbReference>
<dbReference type="SUPFAM" id="SSF56112">
    <property type="entry name" value="Protein kinase-like (PK-like)"/>
    <property type="match status" value="1"/>
</dbReference>
<evidence type="ECO:0000259" key="9">
    <source>
        <dbReference type="PROSITE" id="PS50290"/>
    </source>
</evidence>
<dbReference type="InterPro" id="IPR011009">
    <property type="entry name" value="Kinase-like_dom_sf"/>
</dbReference>
<keyword evidence="12" id="KW-1185">Reference proteome</keyword>
<reference evidence="11 12" key="1">
    <citation type="submission" date="2016-03" db="EMBL/GenBank/DDBJ databases">
        <authorList>
            <person name="Devillers H."/>
        </authorList>
    </citation>
    <scope>NUCLEOTIDE SEQUENCE [LARGE SCALE GENOMIC DNA]</scope>
    <source>
        <strain evidence="11">CBS 6772</strain>
    </source>
</reference>
<evidence type="ECO:0000313" key="12">
    <source>
        <dbReference type="Proteomes" id="UP000190831"/>
    </source>
</evidence>
<feature type="region of interest" description="Disordered" evidence="8">
    <location>
        <begin position="346"/>
        <end position="367"/>
    </location>
</feature>
<dbReference type="GO" id="GO:0005737">
    <property type="term" value="C:cytoplasm"/>
    <property type="evidence" value="ECO:0007669"/>
    <property type="project" value="TreeGrafter"/>
</dbReference>
<evidence type="ECO:0000256" key="6">
    <source>
        <dbReference type="ARBA" id="ARBA00022777"/>
    </source>
</evidence>
<dbReference type="InterPro" id="IPR015433">
    <property type="entry name" value="PI3/4_kinase"/>
</dbReference>
<name>A0A1G4MGN5_LACFM</name>
<dbReference type="OrthoDB" id="10264149at2759"/>
<comment type="similarity">
    <text evidence="3">Belongs to the PI3/PI4-kinase family. Type III PI4K subfamily.</text>
</comment>
<evidence type="ECO:0000256" key="7">
    <source>
        <dbReference type="ARBA" id="ARBA00023242"/>
    </source>
</evidence>
<evidence type="ECO:0000256" key="8">
    <source>
        <dbReference type="SAM" id="MobiDB-lite"/>
    </source>
</evidence>
<dbReference type="Pfam" id="PF21245">
    <property type="entry name" value="PI4KB-PIK1_PIK"/>
    <property type="match status" value="1"/>
</dbReference>
<dbReference type="PROSITE" id="PS00915">
    <property type="entry name" value="PI3_4_KINASE_1"/>
    <property type="match status" value="1"/>
</dbReference>
<dbReference type="CDD" id="cd05168">
    <property type="entry name" value="PI4Kc_III_beta"/>
    <property type="match status" value="1"/>
</dbReference>
<dbReference type="PANTHER" id="PTHR10048:SF22">
    <property type="entry name" value="PHOSPHATIDYLINOSITOL 4-KINASE BETA"/>
    <property type="match status" value="1"/>
</dbReference>
<dbReference type="GO" id="GO:0048015">
    <property type="term" value="P:phosphatidylinositol-mediated signaling"/>
    <property type="evidence" value="ECO:0007669"/>
    <property type="project" value="TreeGrafter"/>
</dbReference>
<dbReference type="InterPro" id="IPR016024">
    <property type="entry name" value="ARM-type_fold"/>
</dbReference>
<dbReference type="Gene3D" id="6.10.140.1260">
    <property type="match status" value="1"/>
</dbReference>
<evidence type="ECO:0000256" key="3">
    <source>
        <dbReference type="ARBA" id="ARBA00006209"/>
    </source>
</evidence>
<dbReference type="InterPro" id="IPR049160">
    <property type="entry name" value="PI4KB-PIK1_PIK"/>
</dbReference>
<dbReference type="SUPFAM" id="SSF48371">
    <property type="entry name" value="ARM repeat"/>
    <property type="match status" value="1"/>
</dbReference>
<dbReference type="SMART" id="SM00146">
    <property type="entry name" value="PI3Kc"/>
    <property type="match status" value="1"/>
</dbReference>
<sequence>MGEETIKSTNSGSPQITSPGGNELLLKFINSAHFTLYNNIEYLARYSYNVGIHYYLCQKLLTFPHNELQFYIPQLVQVLLTVETESIALEELLLQLSAENPHFALLTFWQLQALLADLSNDPASYGFQVARRVINNLQYVLFNTAKNGPEDKKMHENVAPAIVLCSMVMCGVVMPSLGQTSLPLVRSQGKRQKSYVFKLAKNAMRNLTKNLTLKNTILNQKSSNAWGHKNDPGSPVDLVDNTRSKEDALFKKPKEKPLTSLNFDIIDDVGEKMFEERISNSIKMPKRKSRTTDQSYVHRVYQDQSSMGASDSVYEDEYTNSMPDLHKELERTTSATSFNSFKSNKSIEHTSADDNISRVNTSPPMADSFNDHYYNAKGSRKSSRHGANLHNLEPSQLSMPKKIKLLKANYFRCETQFAIALESISQRLAQVPVDARLSALRAELSLLNRDLPAEVDIPTLLPQNKKGKLHRLTKISANEAQVLNSAEKVPFLLLIEYLRDDMDFDPTTEDNEKLLRERPDEGSFIFDLSYINKNMRDDNTDFGSHVETSAQRSGSPLASYVETFKPSREVDLGDLSVVKLTNQNEAETYRHELMVQTATKVPVIPDDSNARNPELRFLTNLEDITSDLQNLGRADAATGNAEDLATQMRISAVMLAQLDKSPHQLHDATNQIRAKIIASMQEVQDRFGYRDLEAIHGMAGERKLENDLKTGGLMGTKKDTSYLGEEWATKKERIRKTSEFGNLDNWDLCSVIAKSGDDLRQEAFACQLIQAMANIWAREGVDVWVKKMKILITSANTGLVETITNAISVHSIKKSLTKKMVEDGELNEKGQIASLTDHFVRAYGDSNTFKYKRAQDNFASSLAAYSVICYILQVKDRHNGNIMIDNEGHVVHIDFGFMLSNSPGSVGFEAAPFKLTYEYVDLLGGIDAEPYIKFVRLTKEAFKALRKYADQLVSMCEIMQKDNLQPCFNAGEQTSAQMRQRFHTELTDSECDDFVESVLVGKSLGSIYTRLYDQFQLITQGIYS</sequence>
<dbReference type="GO" id="GO:0016192">
    <property type="term" value="P:vesicle-mediated transport"/>
    <property type="evidence" value="ECO:0007669"/>
    <property type="project" value="UniProtKB-ARBA"/>
</dbReference>
<dbReference type="EC" id="2.7.1.67" evidence="4"/>
<feature type="compositionally biased region" description="Basic and acidic residues" evidence="8">
    <location>
        <begin position="346"/>
        <end position="356"/>
    </location>
</feature>
<dbReference type="STRING" id="4955.A0A1G4MGN5"/>
<keyword evidence="5" id="KW-0808">Transferase</keyword>
<proteinExistence type="inferred from homology"/>
<dbReference type="InterPro" id="IPR000403">
    <property type="entry name" value="PI3/4_kinase_cat_dom"/>
</dbReference>
<dbReference type="GO" id="GO:0005634">
    <property type="term" value="C:nucleus"/>
    <property type="evidence" value="ECO:0007669"/>
    <property type="project" value="UniProtKB-SubCell"/>
</dbReference>
<comment type="catalytic activity">
    <reaction evidence="1">
        <text>a 1,2-diacyl-sn-glycero-3-phospho-(1D-myo-inositol) + ATP = a 1,2-diacyl-sn-glycero-3-phospho-(1D-myo-inositol 4-phosphate) + ADP + H(+)</text>
        <dbReference type="Rhea" id="RHEA:19877"/>
        <dbReference type="ChEBI" id="CHEBI:15378"/>
        <dbReference type="ChEBI" id="CHEBI:30616"/>
        <dbReference type="ChEBI" id="CHEBI:57880"/>
        <dbReference type="ChEBI" id="CHEBI:58178"/>
        <dbReference type="ChEBI" id="CHEBI:456216"/>
        <dbReference type="EC" id="2.7.1.67"/>
    </reaction>
</comment>
<protein>
    <recommendedName>
        <fullName evidence="4">1-phosphatidylinositol 4-kinase</fullName>
        <ecNumber evidence="4">2.7.1.67</ecNumber>
    </recommendedName>
</protein>
<organism evidence="11 12">
    <name type="scientific">Lachancea fermentati</name>
    <name type="common">Zygosaccharomyces fermentati</name>
    <dbReference type="NCBI Taxonomy" id="4955"/>
    <lineage>
        <taxon>Eukaryota</taxon>
        <taxon>Fungi</taxon>
        <taxon>Dikarya</taxon>
        <taxon>Ascomycota</taxon>
        <taxon>Saccharomycotina</taxon>
        <taxon>Saccharomycetes</taxon>
        <taxon>Saccharomycetales</taxon>
        <taxon>Saccharomycetaceae</taxon>
        <taxon>Lachancea</taxon>
    </lineage>
</organism>
<keyword evidence="7" id="KW-0539">Nucleus</keyword>
<dbReference type="FunFam" id="1.25.40.70:FF:000020">
    <property type="entry name" value="Phosphatidylinositol 4-kinase"/>
    <property type="match status" value="1"/>
</dbReference>
<accession>A0A1G4MGN5</accession>
<evidence type="ECO:0000256" key="5">
    <source>
        <dbReference type="ARBA" id="ARBA00022679"/>
    </source>
</evidence>
<dbReference type="AlphaFoldDB" id="A0A1G4MGN5"/>
<evidence type="ECO:0000256" key="4">
    <source>
        <dbReference type="ARBA" id="ARBA00012169"/>
    </source>
</evidence>
<dbReference type="Gene3D" id="1.10.1070.11">
    <property type="entry name" value="Phosphatidylinositol 3-/4-kinase, catalytic domain"/>
    <property type="match status" value="1"/>
</dbReference>
<evidence type="ECO:0000313" key="11">
    <source>
        <dbReference type="EMBL" id="SCW03073.1"/>
    </source>
</evidence>
<dbReference type="PROSITE" id="PS51545">
    <property type="entry name" value="PIK_HELICAL"/>
    <property type="match status" value="1"/>
</dbReference>
<dbReference type="FunFam" id="1.10.1070.11:FF:000016">
    <property type="entry name" value="PIK1p Phosphatidylinositol 4-kinase"/>
    <property type="match status" value="1"/>
</dbReference>
<dbReference type="Gene3D" id="3.30.1010.10">
    <property type="entry name" value="Phosphatidylinositol 3-kinase Catalytic Subunit, Chain A, domain 4"/>
    <property type="match status" value="1"/>
</dbReference>
<dbReference type="Pfam" id="PF11522">
    <property type="entry name" value="Pik1"/>
    <property type="match status" value="1"/>
</dbReference>
<dbReference type="Pfam" id="PF00454">
    <property type="entry name" value="PI3_PI4_kinase"/>
    <property type="match status" value="1"/>
</dbReference>
<evidence type="ECO:0000259" key="10">
    <source>
        <dbReference type="PROSITE" id="PS51545"/>
    </source>
</evidence>
<keyword evidence="6" id="KW-0418">Kinase</keyword>
<dbReference type="Gene3D" id="1.25.40.70">
    <property type="entry name" value="Phosphatidylinositol 3-kinase, accessory domain (PIK)"/>
    <property type="match status" value="1"/>
</dbReference>
<evidence type="ECO:0000256" key="2">
    <source>
        <dbReference type="ARBA" id="ARBA00004123"/>
    </source>
</evidence>
<dbReference type="FunFam" id="3.30.1010.10:FF:000021">
    <property type="entry name" value="Phosphatidylinositol 4-kinase"/>
    <property type="match status" value="1"/>
</dbReference>
<gene>
    <name evidence="11" type="ORF">LAFE_0G02344G</name>
</gene>
<dbReference type="PROSITE" id="PS00916">
    <property type="entry name" value="PI3_4_KINASE_2"/>
    <property type="match status" value="1"/>
</dbReference>
<feature type="domain" description="PIK helical" evidence="10">
    <location>
        <begin position="1"/>
        <end position="135"/>
    </location>
</feature>
<dbReference type="InterPro" id="IPR042236">
    <property type="entry name" value="PI3K_accessory_sf"/>
</dbReference>
<dbReference type="PANTHER" id="PTHR10048">
    <property type="entry name" value="PHOSPHATIDYLINOSITOL KINASE"/>
    <property type="match status" value="1"/>
</dbReference>
<dbReference type="GO" id="GO:0016020">
    <property type="term" value="C:membrane"/>
    <property type="evidence" value="ECO:0007669"/>
    <property type="project" value="TreeGrafter"/>
</dbReference>
<dbReference type="InterPro" id="IPR001263">
    <property type="entry name" value="PI3K_accessory_dom"/>
</dbReference>
<dbReference type="PROSITE" id="PS50290">
    <property type="entry name" value="PI3_4_KINASE_3"/>
    <property type="match status" value="1"/>
</dbReference>
<evidence type="ECO:0000256" key="1">
    <source>
        <dbReference type="ARBA" id="ARBA00001686"/>
    </source>
</evidence>
<dbReference type="EMBL" id="LT598486">
    <property type="protein sequence ID" value="SCW03073.1"/>
    <property type="molecule type" value="Genomic_DNA"/>
</dbReference>
<comment type="subcellular location">
    <subcellularLocation>
        <location evidence="2">Nucleus</location>
    </subcellularLocation>
</comment>
<dbReference type="OMA" id="ANYFRCE"/>
<dbReference type="InterPro" id="IPR036940">
    <property type="entry name" value="PI3/4_kinase_cat_sf"/>
</dbReference>
<dbReference type="InterPro" id="IPR018936">
    <property type="entry name" value="PI3/4_kinase_CS"/>
</dbReference>
<dbReference type="GO" id="GO:0004430">
    <property type="term" value="F:1-phosphatidylinositol 4-kinase activity"/>
    <property type="evidence" value="ECO:0007669"/>
    <property type="project" value="UniProtKB-EC"/>
</dbReference>